<dbReference type="SUPFAM" id="SSF81301">
    <property type="entry name" value="Nucleotidyltransferase"/>
    <property type="match status" value="1"/>
</dbReference>
<dbReference type="Pfam" id="PF18765">
    <property type="entry name" value="Polbeta"/>
    <property type="match status" value="1"/>
</dbReference>
<dbReference type="CDD" id="cd05403">
    <property type="entry name" value="NT_KNTase_like"/>
    <property type="match status" value="1"/>
</dbReference>
<dbReference type="InterPro" id="IPR043519">
    <property type="entry name" value="NT_sf"/>
</dbReference>
<organism evidence="2 3">
    <name type="scientific">Kangiella marina</name>
    <dbReference type="NCBI Taxonomy" id="1079178"/>
    <lineage>
        <taxon>Bacteria</taxon>
        <taxon>Pseudomonadati</taxon>
        <taxon>Pseudomonadota</taxon>
        <taxon>Gammaproteobacteria</taxon>
        <taxon>Kangiellales</taxon>
        <taxon>Kangiellaceae</taxon>
        <taxon>Kangiella</taxon>
    </lineage>
</organism>
<proteinExistence type="predicted"/>
<dbReference type="SUPFAM" id="SSF46785">
    <property type="entry name" value="Winged helix' DNA-binding domain"/>
    <property type="match status" value="1"/>
</dbReference>
<protein>
    <recommendedName>
        <fullName evidence="1">Polymerase beta nucleotidyltransferase domain-containing protein</fullName>
    </recommendedName>
</protein>
<dbReference type="CDD" id="cd00090">
    <property type="entry name" value="HTH_ARSR"/>
    <property type="match status" value="1"/>
</dbReference>
<keyword evidence="3" id="KW-1185">Reference proteome</keyword>
<evidence type="ECO:0000313" key="3">
    <source>
        <dbReference type="Proteomes" id="UP001501011"/>
    </source>
</evidence>
<feature type="domain" description="Polymerase beta nucleotidyltransferase" evidence="1">
    <location>
        <begin position="108"/>
        <end position="161"/>
    </location>
</feature>
<dbReference type="Proteomes" id="UP001501011">
    <property type="component" value="Unassembled WGS sequence"/>
</dbReference>
<dbReference type="Gene3D" id="3.30.460.10">
    <property type="entry name" value="Beta Polymerase, domain 2"/>
    <property type="match status" value="1"/>
</dbReference>
<gene>
    <name evidence="2" type="ORF">GCM10023151_04560</name>
</gene>
<dbReference type="InterPro" id="IPR041633">
    <property type="entry name" value="Polbeta"/>
</dbReference>
<accession>A0ABP8ID92</accession>
<dbReference type="InterPro" id="IPR036390">
    <property type="entry name" value="WH_DNA-bd_sf"/>
</dbReference>
<comment type="caution">
    <text evidence="2">The sequence shown here is derived from an EMBL/GenBank/DDBJ whole genome shotgun (WGS) entry which is preliminary data.</text>
</comment>
<dbReference type="InterPro" id="IPR011991">
    <property type="entry name" value="ArsR-like_HTH"/>
</dbReference>
<dbReference type="Gene3D" id="1.10.10.10">
    <property type="entry name" value="Winged helix-like DNA-binding domain superfamily/Winged helix DNA-binding domain"/>
    <property type="match status" value="1"/>
</dbReference>
<dbReference type="RefSeq" id="WP_345291585.1">
    <property type="nucleotide sequence ID" value="NZ_BAABFV010000001.1"/>
</dbReference>
<reference evidence="3" key="1">
    <citation type="journal article" date="2019" name="Int. J. Syst. Evol. Microbiol.">
        <title>The Global Catalogue of Microorganisms (GCM) 10K type strain sequencing project: providing services to taxonomists for standard genome sequencing and annotation.</title>
        <authorList>
            <consortium name="The Broad Institute Genomics Platform"/>
            <consortium name="The Broad Institute Genome Sequencing Center for Infectious Disease"/>
            <person name="Wu L."/>
            <person name="Ma J."/>
        </authorList>
    </citation>
    <scope>NUCLEOTIDE SEQUENCE [LARGE SCALE GENOMIC DNA]</scope>
    <source>
        <strain evidence="3">JCM 17728</strain>
    </source>
</reference>
<evidence type="ECO:0000259" key="1">
    <source>
        <dbReference type="Pfam" id="PF18765"/>
    </source>
</evidence>
<sequence>MSRQTELSNIADALFTKTQQGVLAILFGNSESSFYLNEIARKVGVGKGAIQRELNKLVSCGLVHIEKQGNQNHYSANQQAPIFNELKSIVLKTFGLAGVLSSAIEPIKKELDFAFVYGSMAKGEEHTGSDIDVFLVGKNLGYSEVMALFADAEKQLGRTINPTILTLEEFEQRLENKQNFMVKVLEQPKIWLLGQETFDRIISSES</sequence>
<evidence type="ECO:0000313" key="2">
    <source>
        <dbReference type="EMBL" id="GAA4356541.1"/>
    </source>
</evidence>
<dbReference type="InterPro" id="IPR036388">
    <property type="entry name" value="WH-like_DNA-bd_sf"/>
</dbReference>
<name>A0ABP8ID92_9GAMM</name>
<dbReference type="EMBL" id="BAABFV010000001">
    <property type="protein sequence ID" value="GAA4356541.1"/>
    <property type="molecule type" value="Genomic_DNA"/>
</dbReference>